<evidence type="ECO:0000313" key="2">
    <source>
        <dbReference type="Proteomes" id="UP001056120"/>
    </source>
</evidence>
<reference evidence="1 2" key="2">
    <citation type="journal article" date="2022" name="Mol. Ecol. Resour.">
        <title>The genomes of chicory, endive, great burdock and yacon provide insights into Asteraceae paleo-polyploidization history and plant inulin production.</title>
        <authorList>
            <person name="Fan W."/>
            <person name="Wang S."/>
            <person name="Wang H."/>
            <person name="Wang A."/>
            <person name="Jiang F."/>
            <person name="Liu H."/>
            <person name="Zhao H."/>
            <person name="Xu D."/>
            <person name="Zhang Y."/>
        </authorList>
    </citation>
    <scope>NUCLEOTIDE SEQUENCE [LARGE SCALE GENOMIC DNA]</scope>
    <source>
        <strain evidence="2">cv. Yunnan</strain>
        <tissue evidence="1">Leaves</tissue>
    </source>
</reference>
<proteinExistence type="predicted"/>
<sequence length="156" mass="17487">MLGTRSRHVRFETGDILNKFLTRPSMEVVPHWTCVRVSTIARFVLIDNDNIPTQVCRHNIVGRSRDDIRDCGEIAGVTHGRKTPSLRINIHVWFLNGSTVIDDMGASNPSDPRTSYGFSFDLAKSTVEGDRQKLHGFSFDLAESTGDELNLDLDGR</sequence>
<evidence type="ECO:0000313" key="1">
    <source>
        <dbReference type="EMBL" id="KAI3754552.1"/>
    </source>
</evidence>
<dbReference type="EMBL" id="CM042035">
    <property type="protein sequence ID" value="KAI3754552.1"/>
    <property type="molecule type" value="Genomic_DNA"/>
</dbReference>
<reference evidence="2" key="1">
    <citation type="journal article" date="2022" name="Mol. Ecol. Resour.">
        <title>The genomes of chicory, endive, great burdock and yacon provide insights into Asteraceae palaeo-polyploidization history and plant inulin production.</title>
        <authorList>
            <person name="Fan W."/>
            <person name="Wang S."/>
            <person name="Wang H."/>
            <person name="Wang A."/>
            <person name="Jiang F."/>
            <person name="Liu H."/>
            <person name="Zhao H."/>
            <person name="Xu D."/>
            <person name="Zhang Y."/>
        </authorList>
    </citation>
    <scope>NUCLEOTIDE SEQUENCE [LARGE SCALE GENOMIC DNA]</scope>
    <source>
        <strain evidence="2">cv. Yunnan</strain>
    </source>
</reference>
<accession>A0ACB9E6Y3</accession>
<dbReference type="Proteomes" id="UP001056120">
    <property type="component" value="Linkage Group LG18"/>
</dbReference>
<keyword evidence="2" id="KW-1185">Reference proteome</keyword>
<gene>
    <name evidence="1" type="ORF">L1987_54337</name>
</gene>
<protein>
    <submittedName>
        <fullName evidence="1">Uncharacterized protein</fullName>
    </submittedName>
</protein>
<name>A0ACB9E6Y3_9ASTR</name>
<comment type="caution">
    <text evidence="1">The sequence shown here is derived from an EMBL/GenBank/DDBJ whole genome shotgun (WGS) entry which is preliminary data.</text>
</comment>
<organism evidence="1 2">
    <name type="scientific">Smallanthus sonchifolius</name>
    <dbReference type="NCBI Taxonomy" id="185202"/>
    <lineage>
        <taxon>Eukaryota</taxon>
        <taxon>Viridiplantae</taxon>
        <taxon>Streptophyta</taxon>
        <taxon>Embryophyta</taxon>
        <taxon>Tracheophyta</taxon>
        <taxon>Spermatophyta</taxon>
        <taxon>Magnoliopsida</taxon>
        <taxon>eudicotyledons</taxon>
        <taxon>Gunneridae</taxon>
        <taxon>Pentapetalae</taxon>
        <taxon>asterids</taxon>
        <taxon>campanulids</taxon>
        <taxon>Asterales</taxon>
        <taxon>Asteraceae</taxon>
        <taxon>Asteroideae</taxon>
        <taxon>Heliantheae alliance</taxon>
        <taxon>Millerieae</taxon>
        <taxon>Smallanthus</taxon>
    </lineage>
</organism>